<dbReference type="EMBL" id="AP019309">
    <property type="protein sequence ID" value="BBH25208.1"/>
    <property type="molecule type" value="Genomic_DNA"/>
</dbReference>
<feature type="transmembrane region" description="Helical" evidence="3">
    <location>
        <begin position="139"/>
        <end position="165"/>
    </location>
</feature>
<name>A0A3G9JLZ1_9FIRM</name>
<keyword evidence="5" id="KW-1185">Reference proteome</keyword>
<dbReference type="AlphaFoldDB" id="A0A3G9JLZ1"/>
<organism evidence="4 5">
    <name type="scientific">Intestinibaculum porci</name>
    <dbReference type="NCBI Taxonomy" id="2487118"/>
    <lineage>
        <taxon>Bacteria</taxon>
        <taxon>Bacillati</taxon>
        <taxon>Bacillota</taxon>
        <taxon>Erysipelotrichia</taxon>
        <taxon>Erysipelotrichales</taxon>
        <taxon>Erysipelotrichaceae</taxon>
        <taxon>Intestinibaculum</taxon>
    </lineage>
</organism>
<keyword evidence="3" id="KW-1133">Transmembrane helix</keyword>
<dbReference type="Gene3D" id="1.10.1760.20">
    <property type="match status" value="1"/>
</dbReference>
<reference evidence="4 5" key="1">
    <citation type="submission" date="2018-11" db="EMBL/GenBank/DDBJ databases">
        <title>Novel Erysipelotrichaceae bacterium isolated from small intestine of a swine.</title>
        <authorList>
            <person name="Kim J.S."/>
            <person name="Choe H."/>
            <person name="Lee Y.R."/>
            <person name="Kim K.M."/>
            <person name="Park D.S."/>
        </authorList>
    </citation>
    <scope>NUCLEOTIDE SEQUENCE [LARGE SCALE GENOMIC DNA]</scope>
    <source>
        <strain evidence="4 5">SG0102</strain>
    </source>
</reference>
<gene>
    <name evidence="4" type="primary">bioY</name>
    <name evidence="4" type="ORF">SG0102_01420</name>
</gene>
<keyword evidence="3" id="KW-0812">Transmembrane</keyword>
<dbReference type="KEGG" id="ebm:SG0102_01420"/>
<evidence type="ECO:0000256" key="1">
    <source>
        <dbReference type="ARBA" id="ARBA00010692"/>
    </source>
</evidence>
<feature type="transmembrane region" description="Helical" evidence="3">
    <location>
        <begin position="86"/>
        <end position="104"/>
    </location>
</feature>
<dbReference type="Pfam" id="PF02632">
    <property type="entry name" value="BioY"/>
    <property type="match status" value="1"/>
</dbReference>
<keyword evidence="2" id="KW-0813">Transport</keyword>
<dbReference type="PANTHER" id="PTHR34295">
    <property type="entry name" value="BIOTIN TRANSPORTER BIOY"/>
    <property type="match status" value="1"/>
</dbReference>
<comment type="similarity">
    <text evidence="1 2">Belongs to the BioY family.</text>
</comment>
<dbReference type="OrthoDB" id="9803495at2"/>
<comment type="subcellular location">
    <subcellularLocation>
        <location evidence="2">Cell membrane</location>
        <topology evidence="2">Multi-pass membrane protein</topology>
    </subcellularLocation>
</comment>
<protein>
    <recommendedName>
        <fullName evidence="2">Biotin transporter</fullName>
    </recommendedName>
</protein>
<dbReference type="GO" id="GO:0015225">
    <property type="term" value="F:biotin transmembrane transporter activity"/>
    <property type="evidence" value="ECO:0007669"/>
    <property type="project" value="UniProtKB-UniRule"/>
</dbReference>
<proteinExistence type="inferred from homology"/>
<keyword evidence="2" id="KW-1003">Cell membrane</keyword>
<evidence type="ECO:0000313" key="5">
    <source>
        <dbReference type="Proteomes" id="UP000268059"/>
    </source>
</evidence>
<sequence>MQNDTKVLARSAVFIALIMIGAQISIPLPSLVPISLQTLAIYMCALMCEKKHALLITLVYVFMGAIGLPVFAGFTGGASHVFGPSGGFIFGFPVMAFMISAIAYKSDDVKVWSAAMLAGTIVLYAIGTLYFMYVTKSSMITALSSCVLPFIPGDLIKIAVSCIIAKRVKKFVVQKKNIVLNNN</sequence>
<evidence type="ECO:0000256" key="2">
    <source>
        <dbReference type="PIRNR" id="PIRNR016661"/>
    </source>
</evidence>
<evidence type="ECO:0000313" key="4">
    <source>
        <dbReference type="EMBL" id="BBH25208.1"/>
    </source>
</evidence>
<dbReference type="InterPro" id="IPR003784">
    <property type="entry name" value="BioY"/>
</dbReference>
<accession>A0A3G9JLZ1</accession>
<dbReference type="RefSeq" id="WP_125118178.1">
    <property type="nucleotide sequence ID" value="NZ_AP019309.1"/>
</dbReference>
<keyword evidence="2 3" id="KW-0472">Membrane</keyword>
<feature type="transmembrane region" description="Helical" evidence="3">
    <location>
        <begin position="30"/>
        <end position="48"/>
    </location>
</feature>
<evidence type="ECO:0000256" key="3">
    <source>
        <dbReference type="SAM" id="Phobius"/>
    </source>
</evidence>
<dbReference type="Proteomes" id="UP000268059">
    <property type="component" value="Chromosome"/>
</dbReference>
<dbReference type="PANTHER" id="PTHR34295:SF1">
    <property type="entry name" value="BIOTIN TRANSPORTER BIOY"/>
    <property type="match status" value="1"/>
</dbReference>
<feature type="transmembrane region" description="Helical" evidence="3">
    <location>
        <begin position="55"/>
        <end position="74"/>
    </location>
</feature>
<dbReference type="PIRSF" id="PIRSF016661">
    <property type="entry name" value="BioY"/>
    <property type="match status" value="1"/>
</dbReference>
<dbReference type="InParanoid" id="A0A3G9JLZ1"/>
<dbReference type="GO" id="GO:0005886">
    <property type="term" value="C:plasma membrane"/>
    <property type="evidence" value="ECO:0007669"/>
    <property type="project" value="UniProtKB-SubCell"/>
</dbReference>
<feature type="transmembrane region" description="Helical" evidence="3">
    <location>
        <begin position="7"/>
        <end position="24"/>
    </location>
</feature>
<feature type="transmembrane region" description="Helical" evidence="3">
    <location>
        <begin position="111"/>
        <end position="133"/>
    </location>
</feature>
<dbReference type="FunCoup" id="A0A3G9JLZ1">
    <property type="interactions" value="127"/>
</dbReference>